<dbReference type="PANTHER" id="PTHR23389">
    <property type="entry name" value="CHROMOSOME TRANSMISSION FIDELITY FACTOR 18"/>
    <property type="match status" value="1"/>
</dbReference>
<dbReference type="SUPFAM" id="SSF52540">
    <property type="entry name" value="P-loop containing nucleoside triphosphate hydrolases"/>
    <property type="match status" value="1"/>
</dbReference>
<dbReference type="Proteomes" id="UP000224854">
    <property type="component" value="Unassembled WGS sequence"/>
</dbReference>
<dbReference type="GO" id="GO:0005524">
    <property type="term" value="F:ATP binding"/>
    <property type="evidence" value="ECO:0007669"/>
    <property type="project" value="InterPro"/>
</dbReference>
<evidence type="ECO:0000313" key="4">
    <source>
        <dbReference type="Proteomes" id="UP000224854"/>
    </source>
</evidence>
<feature type="region of interest" description="Disordered" evidence="1">
    <location>
        <begin position="39"/>
        <end position="101"/>
    </location>
</feature>
<feature type="region of interest" description="Disordered" evidence="1">
    <location>
        <begin position="1075"/>
        <end position="1096"/>
    </location>
</feature>
<gene>
    <name evidence="3" type="ORF">CDD82_7082</name>
</gene>
<comment type="caution">
    <text evidence="3">The sequence shown here is derived from an EMBL/GenBank/DDBJ whole genome shotgun (WGS) entry which is preliminary data.</text>
</comment>
<feature type="compositionally biased region" description="Polar residues" evidence="1">
    <location>
        <begin position="218"/>
        <end position="229"/>
    </location>
</feature>
<dbReference type="EMBL" id="NJEU01000790">
    <property type="protein sequence ID" value="PHH70503.1"/>
    <property type="molecule type" value="Genomic_DNA"/>
</dbReference>
<feature type="compositionally biased region" description="Low complexity" evidence="1">
    <location>
        <begin position="230"/>
        <end position="243"/>
    </location>
</feature>
<feature type="region of interest" description="Disordered" evidence="1">
    <location>
        <begin position="616"/>
        <end position="648"/>
    </location>
</feature>
<protein>
    <recommendedName>
        <fullName evidence="2">AAA+ ATPase domain-containing protein</fullName>
    </recommendedName>
</protein>
<organism evidence="3 4">
    <name type="scientific">Ophiocordyceps australis</name>
    <dbReference type="NCBI Taxonomy" id="1399860"/>
    <lineage>
        <taxon>Eukaryota</taxon>
        <taxon>Fungi</taxon>
        <taxon>Dikarya</taxon>
        <taxon>Ascomycota</taxon>
        <taxon>Pezizomycotina</taxon>
        <taxon>Sordariomycetes</taxon>
        <taxon>Hypocreomycetidae</taxon>
        <taxon>Hypocreales</taxon>
        <taxon>Ophiocordycipitaceae</taxon>
        <taxon>Ophiocordyceps</taxon>
    </lineage>
</organism>
<feature type="domain" description="AAA+ ATPase" evidence="2">
    <location>
        <begin position="523"/>
        <end position="713"/>
    </location>
</feature>
<dbReference type="SMART" id="SM00382">
    <property type="entry name" value="AAA"/>
    <property type="match status" value="1"/>
</dbReference>
<keyword evidence="4" id="KW-1185">Reference proteome</keyword>
<dbReference type="Gene3D" id="3.40.50.300">
    <property type="entry name" value="P-loop containing nucleotide triphosphate hydrolases"/>
    <property type="match status" value="1"/>
</dbReference>
<accession>A0A2C5YSA0</accession>
<proteinExistence type="predicted"/>
<dbReference type="Pfam" id="PF00004">
    <property type="entry name" value="AAA"/>
    <property type="match status" value="1"/>
</dbReference>
<dbReference type="OrthoDB" id="9996895at2759"/>
<dbReference type="AlphaFoldDB" id="A0A2C5YSA0"/>
<dbReference type="InterPro" id="IPR003593">
    <property type="entry name" value="AAA+_ATPase"/>
</dbReference>
<feature type="region of interest" description="Disordered" evidence="1">
    <location>
        <begin position="453"/>
        <end position="472"/>
    </location>
</feature>
<feature type="region of interest" description="Disordered" evidence="1">
    <location>
        <begin position="218"/>
        <end position="248"/>
    </location>
</feature>
<evidence type="ECO:0000256" key="1">
    <source>
        <dbReference type="SAM" id="MobiDB-lite"/>
    </source>
</evidence>
<name>A0A2C5YSA0_9HYPO</name>
<evidence type="ECO:0000259" key="2">
    <source>
        <dbReference type="SMART" id="SM00382"/>
    </source>
</evidence>
<dbReference type="InterPro" id="IPR003959">
    <property type="entry name" value="ATPase_AAA_core"/>
</dbReference>
<feature type="compositionally biased region" description="Polar residues" evidence="1">
    <location>
        <begin position="634"/>
        <end position="648"/>
    </location>
</feature>
<dbReference type="PANTHER" id="PTHR23389:SF21">
    <property type="entry name" value="ATPASE FAMILY AAA DOMAIN-CONTAINING PROTEIN 5"/>
    <property type="match status" value="1"/>
</dbReference>
<dbReference type="GO" id="GO:0016887">
    <property type="term" value="F:ATP hydrolysis activity"/>
    <property type="evidence" value="ECO:0007669"/>
    <property type="project" value="InterPro"/>
</dbReference>
<reference evidence="3 4" key="1">
    <citation type="submission" date="2017-06" db="EMBL/GenBank/DDBJ databases">
        <title>Ant-infecting Ophiocordyceps genomes reveal a high diversity of potential behavioral manipulation genes and a possible major role for enterotoxins.</title>
        <authorList>
            <person name="De Bekker C."/>
            <person name="Evans H.C."/>
            <person name="Brachmann A."/>
            <person name="Hughes D.P."/>
        </authorList>
    </citation>
    <scope>NUCLEOTIDE SEQUENCE [LARGE SCALE GENOMIC DNA]</scope>
    <source>
        <strain evidence="3 4">1348a</strain>
    </source>
</reference>
<feature type="compositionally biased region" description="Basic and acidic residues" evidence="1">
    <location>
        <begin position="453"/>
        <end position="470"/>
    </location>
</feature>
<dbReference type="GO" id="GO:0003677">
    <property type="term" value="F:DNA binding"/>
    <property type="evidence" value="ECO:0007669"/>
    <property type="project" value="TreeGrafter"/>
</dbReference>
<sequence>MAQQGPAQAPIKRLHPLFIRSTSHDASLAAADIYDCRQSRPVQPSAAPTADDWPQDGPGKKKRKTDAASADNASDTPRPRRKRRSRGTGNASPLPRGIASHFTRLQPTPNASEQCADSSPATDALPCKPKKLLCFNPHTGTLGSPPKPSRAKSKMVCIQYGRDDKHRREMAAKIMQILNPKLPAGPTRHDGQIPMHSLFTKPLPSKNPPTSGLSLFMSTPTPPNKTQLLQKTHPPQKTQPPQKTHLHFGPKPLATKVPGAMHPMWPAAGMSHVRGQTDTQCSCLQRLCQNYPTRKSKGCATAITLHDSILTRIIDRMDPSALRHSLLQPNDAFPCLPQGLRLPKTQFESGRKLQTRISKQLKQSTVASLTASAHESSEDELATHPPSRLHPAVARLYTSLETQLSAYDRSTCESAAWTQKYAPQTAAQVLQIGKEMALFKQWLQTTKVESIETRVDTSDERTKTKPDDSIKKKRRKTKLEGFVVGSEDEVSDMAELSDEPDGTERSKRSVVRTVDVCRDQARLKNTILISGPHGCGKTAAVYAVAKELDFEVFEINSSDRRSGRDLLERVGDMTRNHLVQQDRCQASDVDADDTKVARDIESGKQGTMTAFFKSKPVTQGKGQAKTAIKDRAQRTANRSSGPSSTTQKQSLILIEEADILYEEDKQFWQTLMAMMAQSKRPFVVTCNDENLVPIQSLNLHGIFRFTSPPESLSLDVCLLIAANEGHALERKAVEALYRSRNKDLRATISELNYWCQIGVGDCRGGYSWFYSRWPKGSDLDDEGDVVRVISQNTYVKGMGWIGRDVVAAQAEPLAMEHEAMHQVWDWWQLDCSLADEPAVSGGLGAAEDFCRGLSDADTCSKGAFGSMLQEQLDATLPEMASSARDDYIVGHSLLEAEATVRFACPSAAVSMAIKSLARQILREGSDVSRGPRLLDDKGANRVVEESFGSSRAGVTRQTLSEAFDSIAAAAKGQPTTHLDPSVFDRPMKPIVLDVAPWMRAIVAYEKQLMQQRLRLSSLLGAGGTKKRMRTTRSAYSALEGGDRRKTRGERYFGSLLNGSLVMRTGAPSFEQAVAGSDEQAMAGSGEPMSWAMDETP</sequence>
<evidence type="ECO:0000313" key="3">
    <source>
        <dbReference type="EMBL" id="PHH70503.1"/>
    </source>
</evidence>
<dbReference type="InterPro" id="IPR027417">
    <property type="entry name" value="P-loop_NTPase"/>
</dbReference>
<dbReference type="GO" id="GO:0005634">
    <property type="term" value="C:nucleus"/>
    <property type="evidence" value="ECO:0007669"/>
    <property type="project" value="TreeGrafter"/>
</dbReference>